<dbReference type="GO" id="GO:0004799">
    <property type="term" value="F:thymidylate synthase activity"/>
    <property type="evidence" value="ECO:0007669"/>
    <property type="project" value="TreeGrafter"/>
</dbReference>
<keyword evidence="1" id="KW-0489">Methyltransferase</keyword>
<dbReference type="Proteomes" id="UP000316621">
    <property type="component" value="Chromosome 10"/>
</dbReference>
<dbReference type="InterPro" id="IPR024072">
    <property type="entry name" value="DHFR-like_dom_sf"/>
</dbReference>
<dbReference type="Gene3D" id="3.40.430.10">
    <property type="entry name" value="Dihydrofolate Reductase, subunit A"/>
    <property type="match status" value="1"/>
</dbReference>
<dbReference type="SUPFAM" id="SSF53597">
    <property type="entry name" value="Dihydrofolate reductase-like"/>
    <property type="match status" value="1"/>
</dbReference>
<dbReference type="AlphaFoldDB" id="A0A4Y7L4M3"/>
<dbReference type="InterPro" id="IPR045097">
    <property type="entry name" value="Thymidate_synth/dCMP_Mease"/>
</dbReference>
<dbReference type="EMBL" id="CM010724">
    <property type="protein sequence ID" value="RZC80136.1"/>
    <property type="molecule type" value="Genomic_DNA"/>
</dbReference>
<dbReference type="PANTHER" id="PTHR11548:SF2">
    <property type="entry name" value="THYMIDYLATE SYNTHASE"/>
    <property type="match status" value="1"/>
</dbReference>
<proteinExistence type="predicted"/>
<keyword evidence="5" id="KW-1185">Reference proteome</keyword>
<dbReference type="SUPFAM" id="SSF55831">
    <property type="entry name" value="Thymidylate synthase/dCMP hydroxymethylase"/>
    <property type="match status" value="1"/>
</dbReference>
<reference evidence="4 5" key="1">
    <citation type="journal article" date="2018" name="Science">
        <title>The opium poppy genome and morphinan production.</title>
        <authorList>
            <person name="Guo L."/>
            <person name="Winzer T."/>
            <person name="Yang X."/>
            <person name="Li Y."/>
            <person name="Ning Z."/>
            <person name="He Z."/>
            <person name="Teodor R."/>
            <person name="Lu Y."/>
            <person name="Bowser T.A."/>
            <person name="Graham I.A."/>
            <person name="Ye K."/>
        </authorList>
    </citation>
    <scope>NUCLEOTIDE SEQUENCE [LARGE SCALE GENOMIC DNA]</scope>
    <source>
        <strain evidence="5">cv. HN1</strain>
        <tissue evidence="4">Leaves</tissue>
    </source>
</reference>
<evidence type="ECO:0000256" key="1">
    <source>
        <dbReference type="ARBA" id="ARBA00022603"/>
    </source>
</evidence>
<sequence>MDRKTWESIPTEYRPLPGRLNVVLTRSGSFDIATAENVISCSSMSSALELLAASPYCLSIEKFCVIGGGQVLRKALNAPGCDAILPNISFLVILSMLFGDAHVYKTHVRPLQKQFQKLPRPFPTLKISSEKKDIDSFVATDFKLMDYDPRRKIEMKMAVFPEH</sequence>
<feature type="domain" description="DHFR" evidence="3">
    <location>
        <begin position="1"/>
        <end position="149"/>
    </location>
</feature>
<evidence type="ECO:0000256" key="2">
    <source>
        <dbReference type="ARBA" id="ARBA00022679"/>
    </source>
</evidence>
<protein>
    <recommendedName>
        <fullName evidence="3">DHFR domain-containing protein</fullName>
    </recommendedName>
</protein>
<organism evidence="4 5">
    <name type="scientific">Papaver somniferum</name>
    <name type="common">Opium poppy</name>
    <dbReference type="NCBI Taxonomy" id="3469"/>
    <lineage>
        <taxon>Eukaryota</taxon>
        <taxon>Viridiplantae</taxon>
        <taxon>Streptophyta</taxon>
        <taxon>Embryophyta</taxon>
        <taxon>Tracheophyta</taxon>
        <taxon>Spermatophyta</taxon>
        <taxon>Magnoliopsida</taxon>
        <taxon>Ranunculales</taxon>
        <taxon>Papaveraceae</taxon>
        <taxon>Papaveroideae</taxon>
        <taxon>Papaver</taxon>
    </lineage>
</organism>
<dbReference type="GO" id="GO:0004146">
    <property type="term" value="F:dihydrofolate reductase activity"/>
    <property type="evidence" value="ECO:0007669"/>
    <property type="project" value="InterPro"/>
</dbReference>
<dbReference type="Pfam" id="PF00186">
    <property type="entry name" value="DHFR_1"/>
    <property type="match status" value="1"/>
</dbReference>
<dbReference type="InterPro" id="IPR001796">
    <property type="entry name" value="DHFR_dom"/>
</dbReference>
<dbReference type="Gene3D" id="3.30.572.10">
    <property type="entry name" value="Thymidylate synthase/dCMP hydroxymethylase domain"/>
    <property type="match status" value="1"/>
</dbReference>
<name>A0A4Y7L4M3_PAPSO</name>
<dbReference type="Gramene" id="RZC80136">
    <property type="protein sequence ID" value="RZC80136"/>
    <property type="gene ID" value="C5167_042713"/>
</dbReference>
<gene>
    <name evidence="4" type="ORF">C5167_042713</name>
</gene>
<dbReference type="InterPro" id="IPR036926">
    <property type="entry name" value="Thymidate_synth/dCMP_Mease_sf"/>
</dbReference>
<dbReference type="GO" id="GO:0032259">
    <property type="term" value="P:methylation"/>
    <property type="evidence" value="ECO:0007669"/>
    <property type="project" value="UniProtKB-KW"/>
</dbReference>
<evidence type="ECO:0000259" key="3">
    <source>
        <dbReference type="PROSITE" id="PS51330"/>
    </source>
</evidence>
<evidence type="ECO:0000313" key="4">
    <source>
        <dbReference type="EMBL" id="RZC80136.1"/>
    </source>
</evidence>
<dbReference type="GO" id="GO:0005739">
    <property type="term" value="C:mitochondrion"/>
    <property type="evidence" value="ECO:0007669"/>
    <property type="project" value="TreeGrafter"/>
</dbReference>
<evidence type="ECO:0000313" key="5">
    <source>
        <dbReference type="Proteomes" id="UP000316621"/>
    </source>
</evidence>
<dbReference type="InterPro" id="IPR023451">
    <property type="entry name" value="Thymidate_synth/dCMP_Mease_dom"/>
</dbReference>
<dbReference type="GO" id="GO:0006231">
    <property type="term" value="P:dTMP biosynthetic process"/>
    <property type="evidence" value="ECO:0007669"/>
    <property type="project" value="TreeGrafter"/>
</dbReference>
<dbReference type="PROSITE" id="PS51330">
    <property type="entry name" value="DHFR_2"/>
    <property type="match status" value="1"/>
</dbReference>
<dbReference type="STRING" id="3469.A0A4Y7L4M3"/>
<dbReference type="GO" id="GO:0046654">
    <property type="term" value="P:tetrahydrofolate biosynthetic process"/>
    <property type="evidence" value="ECO:0007669"/>
    <property type="project" value="InterPro"/>
</dbReference>
<dbReference type="CDD" id="cd00209">
    <property type="entry name" value="DHFR"/>
    <property type="match status" value="1"/>
</dbReference>
<accession>A0A4Y7L4M3</accession>
<dbReference type="Pfam" id="PF00303">
    <property type="entry name" value="Thymidylat_synt"/>
    <property type="match status" value="1"/>
</dbReference>
<keyword evidence="2" id="KW-0808">Transferase</keyword>
<dbReference type="PANTHER" id="PTHR11548">
    <property type="entry name" value="THYMIDYLATE SYNTHASE 1"/>
    <property type="match status" value="1"/>
</dbReference>
<dbReference type="GO" id="GO:0005829">
    <property type="term" value="C:cytosol"/>
    <property type="evidence" value="ECO:0007669"/>
    <property type="project" value="TreeGrafter"/>
</dbReference>